<keyword evidence="2" id="KW-1185">Reference proteome</keyword>
<gene>
    <name evidence="1" type="ORF">SAMN05216198_1522</name>
</gene>
<reference evidence="2" key="1">
    <citation type="submission" date="2016-10" db="EMBL/GenBank/DDBJ databases">
        <authorList>
            <person name="Varghese N."/>
            <person name="Submissions S."/>
        </authorList>
    </citation>
    <scope>NUCLEOTIDE SEQUENCE [LARGE SCALE GENOMIC DNA]</scope>
    <source>
        <strain evidence="2">2SM5</strain>
    </source>
</reference>
<evidence type="ECO:0000313" key="1">
    <source>
        <dbReference type="EMBL" id="SDS24394.1"/>
    </source>
</evidence>
<dbReference type="RefSeq" id="WP_090272751.1">
    <property type="nucleotide sequence ID" value="NZ_LT629748.1"/>
</dbReference>
<dbReference type="EMBL" id="LT629748">
    <property type="protein sequence ID" value="SDS24394.1"/>
    <property type="molecule type" value="Genomic_DNA"/>
</dbReference>
<protein>
    <submittedName>
        <fullName evidence="1">Uncharacterized protein</fullName>
    </submittedName>
</protein>
<dbReference type="Proteomes" id="UP000243426">
    <property type="component" value="Chromosome I"/>
</dbReference>
<proteinExistence type="predicted"/>
<organism evidence="1 2">
    <name type="scientific">Halopseudomonas litoralis</name>
    <dbReference type="NCBI Taxonomy" id="797277"/>
    <lineage>
        <taxon>Bacteria</taxon>
        <taxon>Pseudomonadati</taxon>
        <taxon>Pseudomonadota</taxon>
        <taxon>Gammaproteobacteria</taxon>
        <taxon>Pseudomonadales</taxon>
        <taxon>Pseudomonadaceae</taxon>
        <taxon>Halopseudomonas</taxon>
    </lineage>
</organism>
<sequence>MTDQISFDQMVGAVEQAHTTIRRADRVAGQMARLLRGRLRSADIPNYILRDLKKELRDFNMHTGEWKS</sequence>
<name>A0A1H1QLS3_9GAMM</name>
<dbReference type="AlphaFoldDB" id="A0A1H1QLS3"/>
<accession>A0A1H1QLS3</accession>
<evidence type="ECO:0000313" key="2">
    <source>
        <dbReference type="Proteomes" id="UP000243426"/>
    </source>
</evidence>
<dbReference type="STRING" id="797277.SAMN05216198_1522"/>